<feature type="compositionally biased region" description="Polar residues" evidence="1">
    <location>
        <begin position="125"/>
        <end position="146"/>
    </location>
</feature>
<feature type="compositionally biased region" description="Pro residues" evidence="1">
    <location>
        <begin position="320"/>
        <end position="339"/>
    </location>
</feature>
<reference evidence="2" key="1">
    <citation type="submission" date="2014-12" db="EMBL/GenBank/DDBJ databases">
        <title>Insight into the proteome of Arion vulgaris.</title>
        <authorList>
            <person name="Aradska J."/>
            <person name="Bulat T."/>
            <person name="Smidak R."/>
            <person name="Sarate P."/>
            <person name="Gangsoo J."/>
            <person name="Sialana F."/>
            <person name="Bilban M."/>
            <person name="Lubec G."/>
        </authorList>
    </citation>
    <scope>NUCLEOTIDE SEQUENCE</scope>
    <source>
        <tissue evidence="2">Skin</tissue>
    </source>
</reference>
<accession>A0A0B7AR17</accession>
<sequence>MSERDANDVGGASQSHSQTETSLPDPPSRRPTIIRPASKSFAAVSQNEQVPDSLLTSSSAPLTPGTRPPLVKHRSNEKVKPECPPRPVSTLHSQSGSTSSSKTAGQPVKKKLEITVVDARPMSENGITSSPSVLYHPTSGTLNFSVSAKEEPEKDLPTQYDASLPTNVAGDNANGSGISRKPSGSLKQMKPTIIRQNATRQQPPDVESATEVTVSSLLHPQKIQNLSPVSSPQEPHSIATAAPSATPPPNPKPRTRELTALISDLQKPNQSAADSKPVRPSRPSSSPRSDKKTLVHETTMQASAIKDDLTKAANTSSSNLPPPAPSSAPRQAPPRPLRTPPSLTKKTKTEIS</sequence>
<name>A0A0B7AR17_9EUPU</name>
<feature type="compositionally biased region" description="Polar residues" evidence="1">
    <location>
        <begin position="12"/>
        <end position="22"/>
    </location>
</feature>
<evidence type="ECO:0000313" key="3">
    <source>
        <dbReference type="EMBL" id="CEK82381.1"/>
    </source>
</evidence>
<feature type="compositionally biased region" description="Basic and acidic residues" evidence="1">
    <location>
        <begin position="74"/>
        <end position="83"/>
    </location>
</feature>
<protein>
    <submittedName>
        <fullName evidence="2">Uncharacterized protein</fullName>
    </submittedName>
</protein>
<proteinExistence type="predicted"/>
<evidence type="ECO:0000313" key="2">
    <source>
        <dbReference type="EMBL" id="CEK82380.1"/>
    </source>
</evidence>
<dbReference type="EMBL" id="HACG01035515">
    <property type="protein sequence ID" value="CEK82380.1"/>
    <property type="molecule type" value="Transcribed_RNA"/>
</dbReference>
<organism evidence="2">
    <name type="scientific">Arion vulgaris</name>
    <dbReference type="NCBI Taxonomy" id="1028688"/>
    <lineage>
        <taxon>Eukaryota</taxon>
        <taxon>Metazoa</taxon>
        <taxon>Spiralia</taxon>
        <taxon>Lophotrochozoa</taxon>
        <taxon>Mollusca</taxon>
        <taxon>Gastropoda</taxon>
        <taxon>Heterobranchia</taxon>
        <taxon>Euthyneura</taxon>
        <taxon>Panpulmonata</taxon>
        <taxon>Eupulmonata</taxon>
        <taxon>Stylommatophora</taxon>
        <taxon>Helicina</taxon>
        <taxon>Arionoidea</taxon>
        <taxon>Arionidae</taxon>
        <taxon>Arion</taxon>
    </lineage>
</organism>
<feature type="compositionally biased region" description="Low complexity" evidence="1">
    <location>
        <begin position="89"/>
        <end position="103"/>
    </location>
</feature>
<evidence type="ECO:0000256" key="1">
    <source>
        <dbReference type="SAM" id="MobiDB-lite"/>
    </source>
</evidence>
<gene>
    <name evidence="2" type="primary">ORF131166</name>
    <name evidence="3" type="synonym">ORF131172</name>
</gene>
<dbReference type="EMBL" id="HACG01035516">
    <property type="protein sequence ID" value="CEK82381.1"/>
    <property type="molecule type" value="Transcribed_RNA"/>
</dbReference>
<feature type="region of interest" description="Disordered" evidence="1">
    <location>
        <begin position="1"/>
        <end position="352"/>
    </location>
</feature>
<feature type="compositionally biased region" description="Polar residues" evidence="1">
    <location>
        <begin position="210"/>
        <end position="234"/>
    </location>
</feature>
<dbReference type="AlphaFoldDB" id="A0A0B7AR17"/>
<feature type="compositionally biased region" description="Low complexity" evidence="1">
    <location>
        <begin position="51"/>
        <end position="65"/>
    </location>
</feature>